<evidence type="ECO:0000256" key="8">
    <source>
        <dbReference type="ARBA" id="ARBA00023145"/>
    </source>
</evidence>
<keyword evidence="7" id="KW-0378">Hydrolase</keyword>
<gene>
    <name evidence="12" type="ORF">OESDEN_20744</name>
</gene>
<reference evidence="12 13" key="1">
    <citation type="submission" date="2014-03" db="EMBL/GenBank/DDBJ databases">
        <title>Draft genome of the hookworm Oesophagostomum dentatum.</title>
        <authorList>
            <person name="Mitreva M."/>
        </authorList>
    </citation>
    <scope>NUCLEOTIDE SEQUENCE [LARGE SCALE GENOMIC DNA]</scope>
    <source>
        <strain evidence="12 13">OD-Hann</strain>
    </source>
</reference>
<dbReference type="PROSITE" id="PS51767">
    <property type="entry name" value="PEPTIDASE_A1"/>
    <property type="match status" value="1"/>
</dbReference>
<dbReference type="Pfam" id="PF00026">
    <property type="entry name" value="Asp"/>
    <property type="match status" value="1"/>
</dbReference>
<dbReference type="SUPFAM" id="SSF50630">
    <property type="entry name" value="Acid proteases"/>
    <property type="match status" value="1"/>
</dbReference>
<name>A0A0B1S3V9_OESDE</name>
<evidence type="ECO:0000313" key="12">
    <source>
        <dbReference type="EMBL" id="KHJ79604.1"/>
    </source>
</evidence>
<sequence length="258" mass="28524">MSILSNFLQFGGANEQQLVIPDCMFGLADHISSDFKTDPTEGVLGLAFETLSATKTTPPFLSAVQQGLVDQPVFTVWLARRGSWYGVPGGVLTYGGLDTENCGPVIAYEPLTSALYFQFKVLYRIDITSIGVGKFRIRKAFQAISDTGTSFIGGPQAETDKLAKAVGARYSLENEIYLIPCNANPPTFNIYIGKRKYPIKPENYIINGGFNTCLFTVFPEMSGMLGRTWILGDPFIRQYCNIYDMGKKRMGFAESLQH</sequence>
<evidence type="ECO:0000256" key="1">
    <source>
        <dbReference type="ARBA" id="ARBA00004613"/>
    </source>
</evidence>
<keyword evidence="9" id="KW-1015">Disulfide bond</keyword>
<evidence type="ECO:0000259" key="11">
    <source>
        <dbReference type="PROSITE" id="PS51767"/>
    </source>
</evidence>
<keyword evidence="5" id="KW-0732">Signal</keyword>
<dbReference type="GO" id="GO:0004190">
    <property type="term" value="F:aspartic-type endopeptidase activity"/>
    <property type="evidence" value="ECO:0007669"/>
    <property type="project" value="UniProtKB-KW"/>
</dbReference>
<dbReference type="GO" id="GO:0005576">
    <property type="term" value="C:extracellular region"/>
    <property type="evidence" value="ECO:0007669"/>
    <property type="project" value="UniProtKB-SubCell"/>
</dbReference>
<dbReference type="InterPro" id="IPR001461">
    <property type="entry name" value="Aspartic_peptidase_A1"/>
</dbReference>
<dbReference type="OrthoDB" id="5790032at2759"/>
<feature type="domain" description="Peptidase A1" evidence="11">
    <location>
        <begin position="1"/>
        <end position="253"/>
    </location>
</feature>
<evidence type="ECO:0000313" key="13">
    <source>
        <dbReference type="Proteomes" id="UP000053660"/>
    </source>
</evidence>
<evidence type="ECO:0000256" key="7">
    <source>
        <dbReference type="ARBA" id="ARBA00022801"/>
    </source>
</evidence>
<keyword evidence="8" id="KW-0865">Zymogen</keyword>
<keyword evidence="13" id="KW-1185">Reference proteome</keyword>
<dbReference type="InterPro" id="IPR033121">
    <property type="entry name" value="PEPTIDASE_A1"/>
</dbReference>
<comment type="similarity">
    <text evidence="2">Belongs to the peptidase A1 family.</text>
</comment>
<protein>
    <submittedName>
        <fullName evidence="12">Putative phage head-tail adaptor</fullName>
    </submittedName>
</protein>
<dbReference type="FunFam" id="2.40.70.10:FF:000058">
    <property type="entry name" value="ASpartyl Protease"/>
    <property type="match status" value="1"/>
</dbReference>
<dbReference type="PANTHER" id="PTHR47966">
    <property type="entry name" value="BETA-SITE APP-CLEAVING ENZYME, ISOFORM A-RELATED"/>
    <property type="match status" value="1"/>
</dbReference>
<dbReference type="CDD" id="cd05471">
    <property type="entry name" value="pepsin_like"/>
    <property type="match status" value="1"/>
</dbReference>
<dbReference type="AlphaFoldDB" id="A0A0B1S3V9"/>
<evidence type="ECO:0000256" key="6">
    <source>
        <dbReference type="ARBA" id="ARBA00022750"/>
    </source>
</evidence>
<accession>A0A0B1S3V9</accession>
<comment type="subcellular location">
    <subcellularLocation>
        <location evidence="1">Secreted</location>
    </subcellularLocation>
</comment>
<proteinExistence type="inferred from homology"/>
<keyword evidence="10" id="KW-0325">Glycoprotein</keyword>
<dbReference type="GO" id="GO:0005764">
    <property type="term" value="C:lysosome"/>
    <property type="evidence" value="ECO:0007669"/>
    <property type="project" value="TreeGrafter"/>
</dbReference>
<evidence type="ECO:0000256" key="4">
    <source>
        <dbReference type="ARBA" id="ARBA00022670"/>
    </source>
</evidence>
<evidence type="ECO:0000256" key="9">
    <source>
        <dbReference type="ARBA" id="ARBA00023157"/>
    </source>
</evidence>
<organism evidence="12 13">
    <name type="scientific">Oesophagostomum dentatum</name>
    <name type="common">Nodular worm</name>
    <dbReference type="NCBI Taxonomy" id="61180"/>
    <lineage>
        <taxon>Eukaryota</taxon>
        <taxon>Metazoa</taxon>
        <taxon>Ecdysozoa</taxon>
        <taxon>Nematoda</taxon>
        <taxon>Chromadorea</taxon>
        <taxon>Rhabditida</taxon>
        <taxon>Rhabditina</taxon>
        <taxon>Rhabditomorpha</taxon>
        <taxon>Strongyloidea</taxon>
        <taxon>Strongylidae</taxon>
        <taxon>Oesophagostomum</taxon>
    </lineage>
</organism>
<dbReference type="EMBL" id="KN604161">
    <property type="protein sequence ID" value="KHJ79604.1"/>
    <property type="molecule type" value="Genomic_DNA"/>
</dbReference>
<keyword evidence="4" id="KW-0645">Protease</keyword>
<dbReference type="PANTHER" id="PTHR47966:SF45">
    <property type="entry name" value="PEPTIDASE A1 DOMAIN-CONTAINING PROTEIN"/>
    <property type="match status" value="1"/>
</dbReference>
<evidence type="ECO:0000256" key="10">
    <source>
        <dbReference type="ARBA" id="ARBA00023180"/>
    </source>
</evidence>
<dbReference type="GO" id="GO:0006508">
    <property type="term" value="P:proteolysis"/>
    <property type="evidence" value="ECO:0007669"/>
    <property type="project" value="UniProtKB-KW"/>
</dbReference>
<dbReference type="PRINTS" id="PR00792">
    <property type="entry name" value="PEPSIN"/>
</dbReference>
<keyword evidence="6" id="KW-0064">Aspartyl protease</keyword>
<evidence type="ECO:0000256" key="3">
    <source>
        <dbReference type="ARBA" id="ARBA00022525"/>
    </source>
</evidence>
<dbReference type="Proteomes" id="UP000053660">
    <property type="component" value="Unassembled WGS sequence"/>
</dbReference>
<dbReference type="InterPro" id="IPR021109">
    <property type="entry name" value="Peptidase_aspartic_dom_sf"/>
</dbReference>
<dbReference type="Gene3D" id="2.40.70.10">
    <property type="entry name" value="Acid Proteases"/>
    <property type="match status" value="2"/>
</dbReference>
<evidence type="ECO:0000256" key="2">
    <source>
        <dbReference type="ARBA" id="ARBA00007447"/>
    </source>
</evidence>
<evidence type="ECO:0000256" key="5">
    <source>
        <dbReference type="ARBA" id="ARBA00022729"/>
    </source>
</evidence>
<keyword evidence="3" id="KW-0964">Secreted</keyword>
<dbReference type="InterPro" id="IPR034164">
    <property type="entry name" value="Pepsin-like_dom"/>
</dbReference>